<dbReference type="KEGG" id="spu:105442853"/>
<dbReference type="OrthoDB" id="10083558at2759"/>
<proteinExistence type="predicted"/>
<dbReference type="Proteomes" id="UP000007110">
    <property type="component" value="Unassembled WGS sequence"/>
</dbReference>
<dbReference type="RefSeq" id="XP_011673773.1">
    <property type="nucleotide sequence ID" value="XM_011675471.2"/>
</dbReference>
<evidence type="ECO:0008006" key="3">
    <source>
        <dbReference type="Google" id="ProtNLM"/>
    </source>
</evidence>
<organism evidence="1 2">
    <name type="scientific">Strongylocentrotus purpuratus</name>
    <name type="common">Purple sea urchin</name>
    <dbReference type="NCBI Taxonomy" id="7668"/>
    <lineage>
        <taxon>Eukaryota</taxon>
        <taxon>Metazoa</taxon>
        <taxon>Echinodermata</taxon>
        <taxon>Eleutherozoa</taxon>
        <taxon>Echinozoa</taxon>
        <taxon>Echinoidea</taxon>
        <taxon>Euechinoidea</taxon>
        <taxon>Echinacea</taxon>
        <taxon>Camarodonta</taxon>
        <taxon>Echinidea</taxon>
        <taxon>Strongylocentrotidae</taxon>
        <taxon>Strongylocentrotus</taxon>
    </lineage>
</organism>
<evidence type="ECO:0000313" key="1">
    <source>
        <dbReference type="EnsemblMetazoa" id="XP_011673773"/>
    </source>
</evidence>
<dbReference type="AlphaFoldDB" id="A0A7M7HME9"/>
<dbReference type="InParanoid" id="A0A7M7HME9"/>
<reference evidence="1" key="2">
    <citation type="submission" date="2021-01" db="UniProtKB">
        <authorList>
            <consortium name="EnsemblMetazoa"/>
        </authorList>
    </citation>
    <scope>IDENTIFICATION</scope>
</reference>
<keyword evidence="2" id="KW-1185">Reference proteome</keyword>
<dbReference type="OMA" id="EAVFRWF"/>
<dbReference type="GeneID" id="115923565"/>
<accession>A0A7M7HME9</accession>
<dbReference type="KEGG" id="spu:115923565"/>
<name>A0A7M7HME9_STRPU</name>
<protein>
    <recommendedName>
        <fullName evidence="3">SnoaL-like domain-containing protein</fullName>
    </recommendedName>
</protein>
<dbReference type="GeneID" id="105442853"/>
<evidence type="ECO:0000313" key="2">
    <source>
        <dbReference type="Proteomes" id="UP000007110"/>
    </source>
</evidence>
<dbReference type="EnsemblMetazoa" id="XM_030984538">
    <property type="protein sequence ID" value="XP_030840398"/>
    <property type="gene ID" value="LOC115923565"/>
</dbReference>
<reference evidence="2" key="1">
    <citation type="submission" date="2015-02" db="EMBL/GenBank/DDBJ databases">
        <title>Genome sequencing for Strongylocentrotus purpuratus.</title>
        <authorList>
            <person name="Murali S."/>
            <person name="Liu Y."/>
            <person name="Vee V."/>
            <person name="English A."/>
            <person name="Wang M."/>
            <person name="Skinner E."/>
            <person name="Han Y."/>
            <person name="Muzny D.M."/>
            <person name="Worley K.C."/>
            <person name="Gibbs R.A."/>
        </authorList>
    </citation>
    <scope>NUCLEOTIDE SEQUENCE</scope>
</reference>
<sequence>MAATPSSSSSSKAAVRGLVLERRRLHMTLFNFEDLAGIATKLYSPQAHMMYPGCSPAAEKSPEAIFRWFRKLGATKLGISVQEVGDDLDSERLFEWSYVRLVKSDGQVLKEGKLAAVWKKNGSSFVIDVESFTNNAEEKVPL</sequence>
<dbReference type="RefSeq" id="XP_030840398.1">
    <property type="nucleotide sequence ID" value="XM_030984538.1"/>
</dbReference>
<dbReference type="EnsemblMetazoa" id="XM_011675471">
    <property type="protein sequence ID" value="XP_011673773"/>
    <property type="gene ID" value="LOC105442853"/>
</dbReference>